<evidence type="ECO:0000256" key="1">
    <source>
        <dbReference type="PROSITE-ProRule" id="PRU00094"/>
    </source>
</evidence>
<proteinExistence type="predicted"/>
<dbReference type="CDD" id="cd00202">
    <property type="entry name" value="ZnF_GATA"/>
    <property type="match status" value="1"/>
</dbReference>
<feature type="region of interest" description="Disordered" evidence="2">
    <location>
        <begin position="486"/>
        <end position="650"/>
    </location>
</feature>
<feature type="region of interest" description="Disordered" evidence="2">
    <location>
        <begin position="1215"/>
        <end position="1253"/>
    </location>
</feature>
<evidence type="ECO:0000313" key="5">
    <source>
        <dbReference type="Proteomes" id="UP001334248"/>
    </source>
</evidence>
<dbReference type="InterPro" id="IPR042403">
    <property type="entry name" value="Spt21/Ams2"/>
</dbReference>
<dbReference type="Pfam" id="PF25823">
    <property type="entry name" value="Ams2-SPT21_N"/>
    <property type="match status" value="1"/>
</dbReference>
<feature type="compositionally biased region" description="Basic residues" evidence="2">
    <location>
        <begin position="276"/>
        <end position="289"/>
    </location>
</feature>
<dbReference type="PANTHER" id="PTHR39147:SF1">
    <property type="entry name" value="PROTEIN SPT21"/>
    <property type="match status" value="1"/>
</dbReference>
<dbReference type="SUPFAM" id="SSF57716">
    <property type="entry name" value="Glucocorticoid receptor-like (DNA-binding domain)"/>
    <property type="match status" value="1"/>
</dbReference>
<feature type="region of interest" description="Disordered" evidence="2">
    <location>
        <begin position="782"/>
        <end position="880"/>
    </location>
</feature>
<evidence type="ECO:0000256" key="2">
    <source>
        <dbReference type="SAM" id="MobiDB-lite"/>
    </source>
</evidence>
<name>A0ABR0S4G0_9EURO</name>
<dbReference type="InterPro" id="IPR000679">
    <property type="entry name" value="Znf_GATA"/>
</dbReference>
<feature type="compositionally biased region" description="Low complexity" evidence="2">
    <location>
        <begin position="206"/>
        <end position="227"/>
    </location>
</feature>
<organism evidence="4 5">
    <name type="scientific">Knufia obscura</name>
    <dbReference type="NCBI Taxonomy" id="1635080"/>
    <lineage>
        <taxon>Eukaryota</taxon>
        <taxon>Fungi</taxon>
        <taxon>Dikarya</taxon>
        <taxon>Ascomycota</taxon>
        <taxon>Pezizomycotina</taxon>
        <taxon>Eurotiomycetes</taxon>
        <taxon>Chaetothyriomycetidae</taxon>
        <taxon>Chaetothyriales</taxon>
        <taxon>Trichomeriaceae</taxon>
        <taxon>Knufia</taxon>
    </lineage>
</organism>
<feature type="domain" description="GATA-type" evidence="3">
    <location>
        <begin position="701"/>
        <end position="722"/>
    </location>
</feature>
<dbReference type="InterPro" id="IPR013088">
    <property type="entry name" value="Znf_NHR/GATA"/>
</dbReference>
<keyword evidence="1" id="KW-0479">Metal-binding</keyword>
<keyword evidence="1" id="KW-0863">Zinc-finger</keyword>
<feature type="compositionally biased region" description="Acidic residues" evidence="2">
    <location>
        <begin position="846"/>
        <end position="855"/>
    </location>
</feature>
<accession>A0ABR0S4G0</accession>
<keyword evidence="5" id="KW-1185">Reference proteome</keyword>
<evidence type="ECO:0000259" key="3">
    <source>
        <dbReference type="PROSITE" id="PS50114"/>
    </source>
</evidence>
<feature type="compositionally biased region" description="Basic residues" evidence="2">
    <location>
        <begin position="793"/>
        <end position="810"/>
    </location>
</feature>
<dbReference type="PROSITE" id="PS50114">
    <property type="entry name" value="GATA_ZN_FINGER_2"/>
    <property type="match status" value="1"/>
</dbReference>
<feature type="region of interest" description="Disordered" evidence="2">
    <location>
        <begin position="1110"/>
        <end position="1131"/>
    </location>
</feature>
<dbReference type="InterPro" id="IPR057725">
    <property type="entry name" value="Ams2-SPT21_N"/>
</dbReference>
<dbReference type="PANTHER" id="PTHR39147">
    <property type="entry name" value="PROTEIN SPT21"/>
    <property type="match status" value="1"/>
</dbReference>
<comment type="caution">
    <text evidence="4">The sequence shown here is derived from an EMBL/GenBank/DDBJ whole genome shotgun (WGS) entry which is preliminary data.</text>
</comment>
<feature type="compositionally biased region" description="Polar residues" evidence="2">
    <location>
        <begin position="235"/>
        <end position="249"/>
    </location>
</feature>
<feature type="compositionally biased region" description="Basic residues" evidence="2">
    <location>
        <begin position="344"/>
        <end position="359"/>
    </location>
</feature>
<feature type="compositionally biased region" description="Polar residues" evidence="2">
    <location>
        <begin position="573"/>
        <end position="589"/>
    </location>
</feature>
<protein>
    <recommendedName>
        <fullName evidence="3">GATA-type domain-containing protein</fullName>
    </recommendedName>
</protein>
<feature type="region of interest" description="Disordered" evidence="2">
    <location>
        <begin position="193"/>
        <end position="472"/>
    </location>
</feature>
<dbReference type="RefSeq" id="XP_064735495.1">
    <property type="nucleotide sequence ID" value="XM_064869998.1"/>
</dbReference>
<feature type="region of interest" description="Disordered" evidence="2">
    <location>
        <begin position="662"/>
        <end position="683"/>
    </location>
</feature>
<feature type="compositionally biased region" description="Pro residues" evidence="2">
    <location>
        <begin position="519"/>
        <end position="545"/>
    </location>
</feature>
<feature type="region of interest" description="Disordered" evidence="2">
    <location>
        <begin position="1009"/>
        <end position="1074"/>
    </location>
</feature>
<gene>
    <name evidence="4" type="ORF">PMZ80_001555</name>
</gene>
<feature type="compositionally biased region" description="Pro residues" evidence="2">
    <location>
        <begin position="616"/>
        <end position="625"/>
    </location>
</feature>
<dbReference type="GeneID" id="89995004"/>
<evidence type="ECO:0000313" key="4">
    <source>
        <dbReference type="EMBL" id="KAK5947405.1"/>
    </source>
</evidence>
<dbReference type="Proteomes" id="UP001334248">
    <property type="component" value="Unassembled WGS sequence"/>
</dbReference>
<keyword evidence="1" id="KW-0862">Zinc</keyword>
<feature type="compositionally biased region" description="Polar residues" evidence="2">
    <location>
        <begin position="365"/>
        <end position="374"/>
    </location>
</feature>
<dbReference type="EMBL" id="JAVHJV010000001">
    <property type="protein sequence ID" value="KAK5947405.1"/>
    <property type="molecule type" value="Genomic_DNA"/>
</dbReference>
<sequence>MAEEEGATIAVKLKVHYTFDAEHKVDHLSRPPQSFQVQSAPLDDTTTIGIIDLRSCLDSVITSSPELTHFHESDFTVYAYDYSEPNTPLVGQGMLSKVLTCDGDANEAMVTGRITQSVMAKFKKNVEPFLEVKLRFTPIASSMQRGRSGSMSSVTEGVQSQFSGFSSVGPMGMERPHSPAEMARLDNVQRTLHEGGPRRDSFYNNSFGYSASSRPSSRPGTPTYYQQYPPPQPGSTHSRTGSHFMTYQQLPPAHARRGSESGYWSADEGFEEGPAKKRARVTKVQRAKKHDFNIEQQASSLRTAAMGASSLRIHQPTPMNPTAALQRGLSTEEPVRPPTPIAKPGRKPTGRPRGRPPKAKRAEAIQTSSPTKNGSPPPPVPDSNMSSPEETRERLHNGSTMSSPADLPSSPPILAGGGETSDTSPKLPEQPVQPAQIDGNHDSGFFSAQIDSAQIEEDGSKEGDLFGGDMNIPFDGDWSQLFDPSLTAHMDFGQEQMVEGPENHYTPVFDEQSTYEGPTPQPEAAPGTAPTPTPQPEMGPKPDLPPTEQQEAAREGASASTVDPVPQKIPVPTLQQSSQAQQEATNQPEFQRPSLPPPSASQQQVTTDKNGRPIPTLLPRPPPAPTYQRSQSVLPPVPASDPGTRPFQRSMTWAPDISDAIMSDATGPEDGKGKARKRVGKDQTRARLDSAIATGGMPPYCHNCGAIETPAWRRGFIKHFTCPFESVETSLNSGEMCYKQVIERNSDGSVKLWKGWKVERKEHDDWEQINLCNPCGLWFHKQKTPRPPEKWQRKDRKEKRQRKRPPKPPKSRVQPPRSAAGNLTSDMPESDAQEPGSEDSSPADTSAEEGADDNNDAMTVDGGDAVDCQEPELPPMPKSMSAQLGRRTVMFADVDVRQVKSSPLARGTAAEPINVDLTPNKPLRRVLFPSPGSNKPELQEALPLFEKTNEALLPSVVRRSPRLNKTRDIFSDGPVPSLVTVEGAADDAGKENLTPRAAINYGFDELDDLFGDNNEEMPPPPMTPTPKRRSERISARTPQANKTPSREFGAEISGNSQKTPRAAKTPTRKTPGEDLADYFMDTITRNLDPQYMTPRSRDLQAVLSDAVTPTSKRSFGRTGFTPRNGTPGRNISLGFDFPDLPSLKPSSPMSHAEGLPFSELPTEQMYPEFDDMINTDKMMPSSPPVSGGWNVELTANIELEAFDAHDWSFMDENEADNASHLKTPKKGRNHGMLDVETPGRDGLRRSPRRAGRE</sequence>
<reference evidence="4 5" key="1">
    <citation type="journal article" date="2023" name="Res Sq">
        <title>Genomic and morphological characterization of Knufia obscura isolated from the Mars 2020 spacecraft assembly facility.</title>
        <authorList>
            <person name="Chander A.M."/>
            <person name="Teixeira M.M."/>
            <person name="Singh N.K."/>
            <person name="Williams M.P."/>
            <person name="Parker C.W."/>
            <person name="Leo P."/>
            <person name="Stajich J.E."/>
            <person name="Torok T."/>
            <person name="Tighe S."/>
            <person name="Mason C.E."/>
            <person name="Venkateswaran K."/>
        </authorList>
    </citation>
    <scope>NUCLEOTIDE SEQUENCE [LARGE SCALE GENOMIC DNA]</scope>
    <source>
        <strain evidence="4 5">CCFEE 5817</strain>
    </source>
</reference>
<dbReference type="Gene3D" id="3.30.50.10">
    <property type="entry name" value="Erythroid Transcription Factor GATA-1, subunit A"/>
    <property type="match status" value="1"/>
</dbReference>
<feature type="compositionally biased region" description="Basic and acidic residues" evidence="2">
    <location>
        <begin position="1231"/>
        <end position="1253"/>
    </location>
</feature>